<comment type="subcellular location">
    <subcellularLocation>
        <location evidence="1">Membrane</location>
        <topology evidence="1">Multi-pass membrane protein</topology>
    </subcellularLocation>
</comment>
<dbReference type="RefSeq" id="WP_106308562.1">
    <property type="nucleotide sequence ID" value="NZ_PVWO01000295.1"/>
</dbReference>
<feature type="transmembrane region" description="Helical" evidence="17">
    <location>
        <begin position="23"/>
        <end position="42"/>
    </location>
</feature>
<dbReference type="OrthoDB" id="9768187at2"/>
<comment type="catalytic activity">
    <reaction evidence="15">
        <text>[GlcNAc-(1-&gt;4)-Mur2Ac(oyl-L-Ala-gamma-D-Glu-L-Lys-D-Ala-D-Ala)](n)-di-trans,octa-cis-undecaprenyl diphosphate + beta-D-GlcNAc-(1-&gt;4)-Mur2Ac(oyl-L-Ala-gamma-D-Glu-L-Lys-D-Ala-D-Ala)-di-trans,octa-cis-undecaprenyl diphosphate = [GlcNAc-(1-&gt;4)-Mur2Ac(oyl-L-Ala-gamma-D-Glu-L-Lys-D-Ala-D-Ala)](n+1)-di-trans,octa-cis-undecaprenyl diphosphate + di-trans,octa-cis-undecaprenyl diphosphate + H(+)</text>
        <dbReference type="Rhea" id="RHEA:23708"/>
        <dbReference type="Rhea" id="RHEA-COMP:9602"/>
        <dbReference type="Rhea" id="RHEA-COMP:9603"/>
        <dbReference type="ChEBI" id="CHEBI:15378"/>
        <dbReference type="ChEBI" id="CHEBI:58405"/>
        <dbReference type="ChEBI" id="CHEBI:60033"/>
        <dbReference type="ChEBI" id="CHEBI:78435"/>
        <dbReference type="EC" id="2.4.99.28"/>
    </reaction>
</comment>
<dbReference type="EMBL" id="PVWO01000295">
    <property type="protein sequence ID" value="PSB53649.1"/>
    <property type="molecule type" value="Genomic_DNA"/>
</dbReference>
<keyword evidence="7 17" id="KW-1133">Transmembrane helix</keyword>
<evidence type="ECO:0000256" key="12">
    <source>
        <dbReference type="ARBA" id="ARBA00041185"/>
    </source>
</evidence>
<feature type="transmembrane region" description="Helical" evidence="17">
    <location>
        <begin position="273"/>
        <end position="303"/>
    </location>
</feature>
<dbReference type="GO" id="GO:0008955">
    <property type="term" value="F:peptidoglycan glycosyltransferase activity"/>
    <property type="evidence" value="ECO:0007669"/>
    <property type="project" value="UniProtKB-EC"/>
</dbReference>
<dbReference type="GO" id="GO:0009252">
    <property type="term" value="P:peptidoglycan biosynthetic process"/>
    <property type="evidence" value="ECO:0007669"/>
    <property type="project" value="UniProtKB-KW"/>
</dbReference>
<evidence type="ECO:0000256" key="15">
    <source>
        <dbReference type="ARBA" id="ARBA00049902"/>
    </source>
</evidence>
<keyword evidence="18" id="KW-0131">Cell cycle</keyword>
<gene>
    <name evidence="18" type="ORF">C7B77_19400</name>
</gene>
<proteinExistence type="inferred from homology"/>
<evidence type="ECO:0000256" key="4">
    <source>
        <dbReference type="ARBA" id="ARBA00022692"/>
    </source>
</evidence>
<keyword evidence="6" id="KW-0573">Peptidoglycan synthesis</keyword>
<comment type="function">
    <text evidence="16">Peptidoglycan polymerase that is essential for cell division.</text>
</comment>
<dbReference type="Proteomes" id="UP000238937">
    <property type="component" value="Unassembled WGS sequence"/>
</dbReference>
<keyword evidence="4 17" id="KW-0812">Transmembrane</keyword>
<evidence type="ECO:0000256" key="9">
    <source>
        <dbReference type="ARBA" id="ARBA00032370"/>
    </source>
</evidence>
<feature type="non-terminal residue" evidence="18">
    <location>
        <position position="376"/>
    </location>
</feature>
<dbReference type="AlphaFoldDB" id="A0A2T1G8R5"/>
<evidence type="ECO:0000256" key="1">
    <source>
        <dbReference type="ARBA" id="ARBA00004141"/>
    </source>
</evidence>
<evidence type="ECO:0000256" key="7">
    <source>
        <dbReference type="ARBA" id="ARBA00022989"/>
    </source>
</evidence>
<keyword evidence="8 17" id="KW-0472">Membrane</keyword>
<evidence type="ECO:0000256" key="2">
    <source>
        <dbReference type="ARBA" id="ARBA00022676"/>
    </source>
</evidence>
<reference evidence="18 19" key="1">
    <citation type="submission" date="2018-03" db="EMBL/GenBank/DDBJ databases">
        <title>The ancient ancestry and fast evolution of plastids.</title>
        <authorList>
            <person name="Moore K.R."/>
            <person name="Magnabosco C."/>
            <person name="Momper L."/>
            <person name="Gold D.A."/>
            <person name="Bosak T."/>
            <person name="Fournier G.P."/>
        </authorList>
    </citation>
    <scope>NUCLEOTIDE SEQUENCE [LARGE SCALE GENOMIC DNA]</scope>
    <source>
        <strain evidence="18 19">CCALA 037</strain>
    </source>
</reference>
<feature type="transmembrane region" description="Helical" evidence="17">
    <location>
        <begin position="86"/>
        <end position="106"/>
    </location>
</feature>
<dbReference type="GO" id="GO:0032153">
    <property type="term" value="C:cell division site"/>
    <property type="evidence" value="ECO:0007669"/>
    <property type="project" value="TreeGrafter"/>
</dbReference>
<dbReference type="InterPro" id="IPR018365">
    <property type="entry name" value="Cell_cycle_FtsW-rel_CS"/>
</dbReference>
<feature type="transmembrane region" description="Helical" evidence="17">
    <location>
        <begin position="235"/>
        <end position="253"/>
    </location>
</feature>
<evidence type="ECO:0000256" key="14">
    <source>
        <dbReference type="ARBA" id="ARBA00044770"/>
    </source>
</evidence>
<evidence type="ECO:0000256" key="13">
    <source>
        <dbReference type="ARBA" id="ARBA00041418"/>
    </source>
</evidence>
<evidence type="ECO:0000256" key="8">
    <source>
        <dbReference type="ARBA" id="ARBA00023136"/>
    </source>
</evidence>
<sequence>MNLRLLIPFFDPTVKDWSLTARLMRWLTFLWIAIGILVLFSASYYHGEIEKKDGFFYFNRQIFYIIISLVIFNAIVHSSLRRILKIAPWLLLIILAFLWLTVLTGLGQNTMGATRWIAIGPVQIQPSELIKPLLVLQGAKLFGKWEQQPVKVKATWLGIFALVLLAILKQPNLSTTSLCGLGLWSIAFAAGLPLRYLAGTAAGGAMVAGISLMMHSYQRARMLSFIDPWADRQGNGFQLVQSLLAIGSGGLWGNGFGLSQQKLDYLPIQDTDFIFSVFAEEFGLIGSFLLAILVMSYGTLGLLIASRSHHPVHRLVAVGSTSFIVIQSLFNIGVATGMLPTTGLPLPMFSYGGSSMLASVIQSALLIRVARESAAA</sequence>
<evidence type="ECO:0000256" key="11">
    <source>
        <dbReference type="ARBA" id="ARBA00038053"/>
    </source>
</evidence>
<dbReference type="GO" id="GO:0015648">
    <property type="term" value="F:lipid-linked peptidoglycan transporter activity"/>
    <property type="evidence" value="ECO:0007669"/>
    <property type="project" value="TreeGrafter"/>
</dbReference>
<feature type="transmembrane region" description="Helical" evidence="17">
    <location>
        <begin position="348"/>
        <end position="370"/>
    </location>
</feature>
<evidence type="ECO:0000256" key="10">
    <source>
        <dbReference type="ARBA" id="ARBA00033270"/>
    </source>
</evidence>
<comment type="similarity">
    <text evidence="11">Belongs to the SEDS family. FtsW subfamily.</text>
</comment>
<dbReference type="GO" id="GO:0051301">
    <property type="term" value="P:cell division"/>
    <property type="evidence" value="ECO:0007669"/>
    <property type="project" value="UniProtKB-KW"/>
</dbReference>
<feature type="transmembrane region" description="Helical" evidence="17">
    <location>
        <begin position="150"/>
        <end position="168"/>
    </location>
</feature>
<name>A0A2T1G8R5_9CYAN</name>
<organism evidence="18 19">
    <name type="scientific">Chamaesiphon polymorphus CCALA 037</name>
    <dbReference type="NCBI Taxonomy" id="2107692"/>
    <lineage>
        <taxon>Bacteria</taxon>
        <taxon>Bacillati</taxon>
        <taxon>Cyanobacteriota</taxon>
        <taxon>Cyanophyceae</taxon>
        <taxon>Gomontiellales</taxon>
        <taxon>Chamaesiphonaceae</taxon>
        <taxon>Chamaesiphon</taxon>
    </lineage>
</organism>
<accession>A0A2T1G8R5</accession>
<dbReference type="PROSITE" id="PS00428">
    <property type="entry name" value="FTSW_RODA_SPOVE"/>
    <property type="match status" value="1"/>
</dbReference>
<dbReference type="EC" id="2.4.99.28" evidence="14"/>
<evidence type="ECO:0000256" key="17">
    <source>
        <dbReference type="SAM" id="Phobius"/>
    </source>
</evidence>
<evidence type="ECO:0000256" key="3">
    <source>
        <dbReference type="ARBA" id="ARBA00022679"/>
    </source>
</evidence>
<feature type="transmembrane region" description="Helical" evidence="17">
    <location>
        <begin position="194"/>
        <end position="214"/>
    </location>
</feature>
<evidence type="ECO:0000256" key="16">
    <source>
        <dbReference type="ARBA" id="ARBA00049966"/>
    </source>
</evidence>
<keyword evidence="2" id="KW-0328">Glycosyltransferase</keyword>
<evidence type="ECO:0000313" key="19">
    <source>
        <dbReference type="Proteomes" id="UP000238937"/>
    </source>
</evidence>
<evidence type="ECO:0000256" key="6">
    <source>
        <dbReference type="ARBA" id="ARBA00022984"/>
    </source>
</evidence>
<keyword evidence="5" id="KW-0133">Cell shape</keyword>
<dbReference type="GO" id="GO:0005886">
    <property type="term" value="C:plasma membrane"/>
    <property type="evidence" value="ECO:0007669"/>
    <property type="project" value="TreeGrafter"/>
</dbReference>
<comment type="caution">
    <text evidence="18">The sequence shown here is derived from an EMBL/GenBank/DDBJ whole genome shotgun (WGS) entry which is preliminary data.</text>
</comment>
<evidence type="ECO:0000256" key="5">
    <source>
        <dbReference type="ARBA" id="ARBA00022960"/>
    </source>
</evidence>
<dbReference type="Pfam" id="PF01098">
    <property type="entry name" value="FTSW_RODA_SPOVE"/>
    <property type="match status" value="1"/>
</dbReference>
<keyword evidence="18" id="KW-0132">Cell division</keyword>
<protein>
    <recommendedName>
        <fullName evidence="12">Probable peptidoglycan glycosyltransferase FtsW</fullName>
        <ecNumber evidence="14">2.4.99.28</ecNumber>
    </recommendedName>
    <alternativeName>
        <fullName evidence="13">Cell division protein FtsW</fullName>
    </alternativeName>
    <alternativeName>
        <fullName evidence="10">Cell wall polymerase</fullName>
    </alternativeName>
    <alternativeName>
        <fullName evidence="9">Peptidoglycan polymerase</fullName>
    </alternativeName>
</protein>
<dbReference type="InterPro" id="IPR001182">
    <property type="entry name" value="FtsW/RodA"/>
</dbReference>
<feature type="transmembrane region" description="Helical" evidence="17">
    <location>
        <begin position="62"/>
        <end position="80"/>
    </location>
</feature>
<keyword evidence="19" id="KW-1185">Reference proteome</keyword>
<dbReference type="GO" id="GO:0008360">
    <property type="term" value="P:regulation of cell shape"/>
    <property type="evidence" value="ECO:0007669"/>
    <property type="project" value="UniProtKB-KW"/>
</dbReference>
<dbReference type="PANTHER" id="PTHR30474">
    <property type="entry name" value="CELL CYCLE PROTEIN"/>
    <property type="match status" value="1"/>
</dbReference>
<evidence type="ECO:0000313" key="18">
    <source>
        <dbReference type="EMBL" id="PSB53649.1"/>
    </source>
</evidence>
<dbReference type="PANTHER" id="PTHR30474:SF2">
    <property type="entry name" value="PEPTIDOGLYCAN GLYCOSYLTRANSFERASE FTSW-RELATED"/>
    <property type="match status" value="1"/>
</dbReference>
<keyword evidence="3" id="KW-0808">Transferase</keyword>
<feature type="transmembrane region" description="Helical" evidence="17">
    <location>
        <begin position="315"/>
        <end position="336"/>
    </location>
</feature>